<organism evidence="1 2">
    <name type="scientific">Colletotrichum chrysophilum</name>
    <dbReference type="NCBI Taxonomy" id="1836956"/>
    <lineage>
        <taxon>Eukaryota</taxon>
        <taxon>Fungi</taxon>
        <taxon>Dikarya</taxon>
        <taxon>Ascomycota</taxon>
        <taxon>Pezizomycotina</taxon>
        <taxon>Sordariomycetes</taxon>
        <taxon>Hypocreomycetidae</taxon>
        <taxon>Glomerellales</taxon>
        <taxon>Glomerellaceae</taxon>
        <taxon>Colletotrichum</taxon>
        <taxon>Colletotrichum gloeosporioides species complex</taxon>
    </lineage>
</organism>
<dbReference type="Proteomes" id="UP001243330">
    <property type="component" value="Unassembled WGS sequence"/>
</dbReference>
<reference evidence="1" key="1">
    <citation type="submission" date="2023-01" db="EMBL/GenBank/DDBJ databases">
        <title>Colletotrichum chrysophilum M932 genome sequence.</title>
        <authorList>
            <person name="Baroncelli R."/>
        </authorList>
    </citation>
    <scope>NUCLEOTIDE SEQUENCE</scope>
    <source>
        <strain evidence="1">M932</strain>
    </source>
</reference>
<comment type="caution">
    <text evidence="1">The sequence shown here is derived from an EMBL/GenBank/DDBJ whole genome shotgun (WGS) entry which is preliminary data.</text>
</comment>
<name>A0AAD9EPC3_9PEZI</name>
<evidence type="ECO:0000313" key="2">
    <source>
        <dbReference type="Proteomes" id="UP001243330"/>
    </source>
</evidence>
<accession>A0AAD9EPC3</accession>
<gene>
    <name evidence="1" type="ORF">CCHR01_01265</name>
</gene>
<dbReference type="EMBL" id="JAQOWY010000013">
    <property type="protein sequence ID" value="KAK1856050.1"/>
    <property type="molecule type" value="Genomic_DNA"/>
</dbReference>
<dbReference type="AlphaFoldDB" id="A0AAD9EPC3"/>
<keyword evidence="2" id="KW-1185">Reference proteome</keyword>
<sequence>MSLVALYNWRTQHSSPKPSFTGEHVGPQNGYVFIVTGDNAGVGYELVKLLDTTGAIVYMASRFKVSVKNVCRAWGFMGLIAVL</sequence>
<protein>
    <submittedName>
        <fullName evidence="1">Uncharacterized protein</fullName>
    </submittedName>
</protein>
<proteinExistence type="predicted"/>
<evidence type="ECO:0000313" key="1">
    <source>
        <dbReference type="EMBL" id="KAK1856050.1"/>
    </source>
</evidence>